<evidence type="ECO:0000256" key="4">
    <source>
        <dbReference type="ARBA" id="ARBA00022692"/>
    </source>
</evidence>
<comment type="subcellular location">
    <subcellularLocation>
        <location evidence="1">Cell membrane</location>
    </subcellularLocation>
</comment>
<dbReference type="Pfam" id="PF01130">
    <property type="entry name" value="CD36"/>
    <property type="match status" value="1"/>
</dbReference>
<keyword evidence="7" id="KW-0325">Glycoprotein</keyword>
<dbReference type="EMBL" id="JAPWTK010000011">
    <property type="protein sequence ID" value="KAJ8959905.1"/>
    <property type="molecule type" value="Genomic_DNA"/>
</dbReference>
<evidence type="ECO:0000256" key="1">
    <source>
        <dbReference type="ARBA" id="ARBA00004236"/>
    </source>
</evidence>
<organism evidence="9 10">
    <name type="scientific">Aromia moschata</name>
    <dbReference type="NCBI Taxonomy" id="1265417"/>
    <lineage>
        <taxon>Eukaryota</taxon>
        <taxon>Metazoa</taxon>
        <taxon>Ecdysozoa</taxon>
        <taxon>Arthropoda</taxon>
        <taxon>Hexapoda</taxon>
        <taxon>Insecta</taxon>
        <taxon>Pterygota</taxon>
        <taxon>Neoptera</taxon>
        <taxon>Endopterygota</taxon>
        <taxon>Coleoptera</taxon>
        <taxon>Polyphaga</taxon>
        <taxon>Cucujiformia</taxon>
        <taxon>Chrysomeloidea</taxon>
        <taxon>Cerambycidae</taxon>
        <taxon>Cerambycinae</taxon>
        <taxon>Callichromatini</taxon>
        <taxon>Aromia</taxon>
    </lineage>
</organism>
<dbReference type="AlphaFoldDB" id="A0AAV8Z9E7"/>
<keyword evidence="6 8" id="KW-0472">Membrane</keyword>
<feature type="transmembrane region" description="Helical" evidence="8">
    <location>
        <begin position="445"/>
        <end position="468"/>
    </location>
</feature>
<accession>A0AAV8Z9E7</accession>
<keyword evidence="3" id="KW-1003">Cell membrane</keyword>
<dbReference type="GO" id="GO:0005044">
    <property type="term" value="F:scavenger receptor activity"/>
    <property type="evidence" value="ECO:0007669"/>
    <property type="project" value="TreeGrafter"/>
</dbReference>
<dbReference type="PRINTS" id="PR01609">
    <property type="entry name" value="CD36FAMILY"/>
</dbReference>
<dbReference type="InterPro" id="IPR002159">
    <property type="entry name" value="CD36_fam"/>
</dbReference>
<evidence type="ECO:0000256" key="2">
    <source>
        <dbReference type="ARBA" id="ARBA00010532"/>
    </source>
</evidence>
<keyword evidence="5 8" id="KW-1133">Transmembrane helix</keyword>
<sequence length="500" mass="57746">MKRRRRLCSQICLLLAGICLISLGASIFIFFESIYDFILKDALKFTPTSKAFQAWRTNDPPLSMEIYVFNWTNPDQIKNVSVKPEFEEVGPFRFKEIKEKVNITWHDNSTISYKHKKSYFFDEENNFRSLSDVISTINAVPLTIGYKTRNFINFYKGIISIGLSSISSLHVTKTVGEILFDGYEEPILSTLSMMPINVEDRFGIFYKTILFFSRKNGTPGLDGVYSMSYENDEHFGRILTWNYRNQTDFFEGHCNDIRGSAGEFYPMNQKRDRLVLYSAELCKYAEFEYVEDVVIKGVHGYKYSADNIFDNGTTRPENKCFCKGECIPSGVFNVSACRQDSPTFLSFPHFHAADPYYHSLINGMKPDKKKHEFFITIEPKSGIVMDIAAAMQVNLLLQPIERLSLYSNVPKVYVPLFYFTQRLNLTDELASSLRLIQNLPEYSNYTSLILVGLGLICILWGLCSLCCCKTTKEKLKIEEKIQRNTQYEEVPLNERIYDTK</sequence>
<reference evidence="9" key="1">
    <citation type="journal article" date="2023" name="Insect Mol. Biol.">
        <title>Genome sequencing provides insights into the evolution of gene families encoding plant cell wall-degrading enzymes in longhorned beetles.</title>
        <authorList>
            <person name="Shin N.R."/>
            <person name="Okamura Y."/>
            <person name="Kirsch R."/>
            <person name="Pauchet Y."/>
        </authorList>
    </citation>
    <scope>NUCLEOTIDE SEQUENCE</scope>
    <source>
        <strain evidence="9">AMC_N1</strain>
    </source>
</reference>
<comment type="caution">
    <text evidence="9">The sequence shown here is derived from an EMBL/GenBank/DDBJ whole genome shotgun (WGS) entry which is preliminary data.</text>
</comment>
<evidence type="ECO:0000313" key="9">
    <source>
        <dbReference type="EMBL" id="KAJ8959905.1"/>
    </source>
</evidence>
<gene>
    <name evidence="9" type="ORF">NQ318_011642</name>
</gene>
<evidence type="ECO:0000256" key="7">
    <source>
        <dbReference type="ARBA" id="ARBA00023180"/>
    </source>
</evidence>
<evidence type="ECO:0000256" key="8">
    <source>
        <dbReference type="SAM" id="Phobius"/>
    </source>
</evidence>
<keyword evidence="4 8" id="KW-0812">Transmembrane</keyword>
<protein>
    <recommendedName>
        <fullName evidence="11">Protein croquemort-like</fullName>
    </recommendedName>
</protein>
<evidence type="ECO:0000313" key="10">
    <source>
        <dbReference type="Proteomes" id="UP001162162"/>
    </source>
</evidence>
<name>A0AAV8Z9E7_9CUCU</name>
<dbReference type="PANTHER" id="PTHR11923">
    <property type="entry name" value="SCAVENGER RECEPTOR CLASS B TYPE-1 SR-B1"/>
    <property type="match status" value="1"/>
</dbReference>
<dbReference type="GO" id="GO:0005737">
    <property type="term" value="C:cytoplasm"/>
    <property type="evidence" value="ECO:0007669"/>
    <property type="project" value="TreeGrafter"/>
</dbReference>
<dbReference type="Proteomes" id="UP001162162">
    <property type="component" value="Unassembled WGS sequence"/>
</dbReference>
<evidence type="ECO:0008006" key="11">
    <source>
        <dbReference type="Google" id="ProtNLM"/>
    </source>
</evidence>
<keyword evidence="10" id="KW-1185">Reference proteome</keyword>
<proteinExistence type="inferred from homology"/>
<evidence type="ECO:0000256" key="6">
    <source>
        <dbReference type="ARBA" id="ARBA00023136"/>
    </source>
</evidence>
<comment type="similarity">
    <text evidence="2">Belongs to the CD36 family.</text>
</comment>
<evidence type="ECO:0000256" key="3">
    <source>
        <dbReference type="ARBA" id="ARBA00022475"/>
    </source>
</evidence>
<dbReference type="GO" id="GO:0005886">
    <property type="term" value="C:plasma membrane"/>
    <property type="evidence" value="ECO:0007669"/>
    <property type="project" value="UniProtKB-SubCell"/>
</dbReference>
<dbReference type="PANTHER" id="PTHR11923:SF93">
    <property type="entry name" value="GH07959P-RELATED"/>
    <property type="match status" value="1"/>
</dbReference>
<evidence type="ECO:0000256" key="5">
    <source>
        <dbReference type="ARBA" id="ARBA00022989"/>
    </source>
</evidence>